<keyword evidence="3" id="KW-0808">Transferase</keyword>
<dbReference type="PANTHER" id="PTHR30576:SF8">
    <property type="entry name" value="UNDECAPRENYL-PHOSPHATE GALACTOSE PHOSPHOTRANSFERASE"/>
    <property type="match status" value="1"/>
</dbReference>
<evidence type="ECO:0000313" key="3">
    <source>
        <dbReference type="EMBL" id="PGM87447.1"/>
    </source>
</evidence>
<feature type="domain" description="Bacterial sugar transferase" evidence="2">
    <location>
        <begin position="2"/>
        <end position="178"/>
    </location>
</feature>
<gene>
    <name evidence="3" type="ORF">CN958_30185</name>
</gene>
<evidence type="ECO:0000256" key="1">
    <source>
        <dbReference type="ARBA" id="ARBA00006464"/>
    </source>
</evidence>
<comment type="similarity">
    <text evidence="1">Belongs to the bacterial sugar transferase family.</text>
</comment>
<organism evidence="3 4">
    <name type="scientific">Bacillus cereus</name>
    <dbReference type="NCBI Taxonomy" id="1396"/>
    <lineage>
        <taxon>Bacteria</taxon>
        <taxon>Bacillati</taxon>
        <taxon>Bacillota</taxon>
        <taxon>Bacilli</taxon>
        <taxon>Bacillales</taxon>
        <taxon>Bacillaceae</taxon>
        <taxon>Bacillus</taxon>
        <taxon>Bacillus cereus group</taxon>
    </lineage>
</organism>
<dbReference type="InterPro" id="IPR003362">
    <property type="entry name" value="Bact_transf"/>
</dbReference>
<evidence type="ECO:0000259" key="2">
    <source>
        <dbReference type="Pfam" id="PF02397"/>
    </source>
</evidence>
<comment type="caution">
    <text evidence="3">The sequence shown here is derived from an EMBL/GenBank/DDBJ whole genome shotgun (WGS) entry which is preliminary data.</text>
</comment>
<dbReference type="RefSeq" id="WP_098779938.1">
    <property type="nucleotide sequence ID" value="NZ_NUHO01000240.1"/>
</dbReference>
<reference evidence="3 4" key="1">
    <citation type="submission" date="2017-09" db="EMBL/GenBank/DDBJ databases">
        <title>Large-scale bioinformatics analysis of Bacillus genomes uncovers conserved roles of natural products in bacterial physiology.</title>
        <authorList>
            <consortium name="Agbiome Team Llc"/>
            <person name="Bleich R.M."/>
            <person name="Grubbs K.J."/>
            <person name="Santa Maria K.C."/>
            <person name="Allen S.E."/>
            <person name="Farag S."/>
            <person name="Shank E.A."/>
            <person name="Bowers A."/>
        </authorList>
    </citation>
    <scope>NUCLEOTIDE SEQUENCE [LARGE SCALE GENOMIC DNA]</scope>
    <source>
        <strain evidence="3 4">AFS053130</strain>
    </source>
</reference>
<dbReference type="AlphaFoldDB" id="A0A2B9DIS4"/>
<sequence>MKRIFDVCISLLLLLFVCLLPILVVAILVRLKLGSPVLFKQQRPGLHGKPFNLYKFRTMLDKRDSNGELLSDQDRLTTFGEILRKYSLDELPQLINVIKGDLSLVGPRPLLMEYLPLYSSKQAKRHDVKPGITGWAQINGRNSITWEEKFELDVWYVENRSFLLDLKIIVLTITKVFKTEGINHVGHVTMERFTGGKIEIKGEGK</sequence>
<protein>
    <submittedName>
        <fullName evidence="3">Sugar transferase</fullName>
    </submittedName>
</protein>
<accession>A0A2B9DIS4</accession>
<dbReference type="Proteomes" id="UP000222054">
    <property type="component" value="Unassembled WGS sequence"/>
</dbReference>
<name>A0A2B9DIS4_BACCE</name>
<proteinExistence type="inferred from homology"/>
<dbReference type="GO" id="GO:0016780">
    <property type="term" value="F:phosphotransferase activity, for other substituted phosphate groups"/>
    <property type="evidence" value="ECO:0007669"/>
    <property type="project" value="TreeGrafter"/>
</dbReference>
<dbReference type="PANTHER" id="PTHR30576">
    <property type="entry name" value="COLANIC BIOSYNTHESIS UDP-GLUCOSE LIPID CARRIER TRANSFERASE"/>
    <property type="match status" value="1"/>
</dbReference>
<dbReference type="Pfam" id="PF02397">
    <property type="entry name" value="Bac_transf"/>
    <property type="match status" value="1"/>
</dbReference>
<evidence type="ECO:0000313" key="4">
    <source>
        <dbReference type="Proteomes" id="UP000222054"/>
    </source>
</evidence>
<dbReference type="EMBL" id="NUHO01000240">
    <property type="protein sequence ID" value="PGM87447.1"/>
    <property type="molecule type" value="Genomic_DNA"/>
</dbReference>